<comment type="subcellular location">
    <subcellularLocation>
        <location evidence="1">Secreted</location>
    </subcellularLocation>
</comment>
<evidence type="ECO:0000256" key="2">
    <source>
        <dbReference type="ARBA" id="ARBA00006889"/>
    </source>
</evidence>
<accession>A0A8C8TZU0</accession>
<protein>
    <submittedName>
        <fullName evidence="6">Lipocalin 11</fullName>
    </submittedName>
</protein>
<keyword evidence="7" id="KW-1185">Reference proteome</keyword>
<feature type="domain" description="Lipocalin/cytosolic fatty-acid binding" evidence="5">
    <location>
        <begin position="35"/>
        <end position="170"/>
    </location>
</feature>
<evidence type="ECO:0000313" key="6">
    <source>
        <dbReference type="Ensembl" id="ENSPEMP00000019617.1"/>
    </source>
</evidence>
<dbReference type="InterPro" id="IPR000566">
    <property type="entry name" value="Lipocln_cytosolic_FA-bd_dom"/>
</dbReference>
<dbReference type="Proteomes" id="UP000694547">
    <property type="component" value="Chromosome 4"/>
</dbReference>
<proteinExistence type="inferred from homology"/>
<keyword evidence="3" id="KW-0964">Secreted</keyword>
<evidence type="ECO:0000256" key="4">
    <source>
        <dbReference type="SAM" id="SignalP"/>
    </source>
</evidence>
<dbReference type="PANTHER" id="PTHR11430">
    <property type="entry name" value="LIPOCALIN"/>
    <property type="match status" value="1"/>
</dbReference>
<dbReference type="Ensembl" id="ENSPEMT00000023958.2">
    <property type="protein sequence ID" value="ENSPEMP00000019617.1"/>
    <property type="gene ID" value="ENSPEMG00000017847.2"/>
</dbReference>
<dbReference type="GO" id="GO:0036094">
    <property type="term" value="F:small molecule binding"/>
    <property type="evidence" value="ECO:0007669"/>
    <property type="project" value="InterPro"/>
</dbReference>
<dbReference type="InterPro" id="IPR002345">
    <property type="entry name" value="Lipocalin"/>
</dbReference>
<feature type="chain" id="PRO_5034445148" evidence="4">
    <location>
        <begin position="25"/>
        <end position="179"/>
    </location>
</feature>
<evidence type="ECO:0000313" key="7">
    <source>
        <dbReference type="Proteomes" id="UP000694547"/>
    </source>
</evidence>
<reference evidence="6" key="3">
    <citation type="submission" date="2025-09" db="UniProtKB">
        <authorList>
            <consortium name="Ensembl"/>
        </authorList>
    </citation>
    <scope>IDENTIFICATION</scope>
</reference>
<dbReference type="GO" id="GO:0005549">
    <property type="term" value="F:odorant binding"/>
    <property type="evidence" value="ECO:0007669"/>
    <property type="project" value="TreeGrafter"/>
</dbReference>
<dbReference type="GO" id="GO:0005615">
    <property type="term" value="C:extracellular space"/>
    <property type="evidence" value="ECO:0007669"/>
    <property type="project" value="TreeGrafter"/>
</dbReference>
<dbReference type="PANTHER" id="PTHR11430:SF141">
    <property type="entry name" value="LIPOCALIN 11"/>
    <property type="match status" value="1"/>
</dbReference>
<organism evidence="6 7">
    <name type="scientific">Peromyscus maniculatus bairdii</name>
    <name type="common">Prairie deer mouse</name>
    <dbReference type="NCBI Taxonomy" id="230844"/>
    <lineage>
        <taxon>Eukaryota</taxon>
        <taxon>Metazoa</taxon>
        <taxon>Chordata</taxon>
        <taxon>Craniata</taxon>
        <taxon>Vertebrata</taxon>
        <taxon>Euteleostomi</taxon>
        <taxon>Mammalia</taxon>
        <taxon>Eutheria</taxon>
        <taxon>Euarchontoglires</taxon>
        <taxon>Glires</taxon>
        <taxon>Rodentia</taxon>
        <taxon>Myomorpha</taxon>
        <taxon>Muroidea</taxon>
        <taxon>Cricetidae</taxon>
        <taxon>Neotominae</taxon>
        <taxon>Peromyscus</taxon>
    </lineage>
</organism>
<reference evidence="6 7" key="1">
    <citation type="submission" date="2018-10" db="EMBL/GenBank/DDBJ databases">
        <title>Improved assembly of the deer mouse Peromyscus maniculatus genome.</title>
        <authorList>
            <person name="Lassance J.-M."/>
            <person name="Hoekstra H.E."/>
        </authorList>
    </citation>
    <scope>NUCLEOTIDE SEQUENCE [LARGE SCALE GENOMIC DNA]</scope>
</reference>
<feature type="signal peptide" evidence="4">
    <location>
        <begin position="1"/>
        <end position="24"/>
    </location>
</feature>
<name>A0A8C8TZU0_PERMB</name>
<evidence type="ECO:0000256" key="3">
    <source>
        <dbReference type="ARBA" id="ARBA00022525"/>
    </source>
</evidence>
<reference evidence="6" key="2">
    <citation type="submission" date="2025-08" db="UniProtKB">
        <authorList>
            <consortium name="Ensembl"/>
        </authorList>
    </citation>
    <scope>IDENTIFICATION</scope>
</reference>
<evidence type="ECO:0000259" key="5">
    <source>
        <dbReference type="Pfam" id="PF00061"/>
    </source>
</evidence>
<dbReference type="GeneTree" id="ENSGT01050000244868"/>
<evidence type="ECO:0000256" key="1">
    <source>
        <dbReference type="ARBA" id="ARBA00004613"/>
    </source>
</evidence>
<dbReference type="Gene3D" id="2.40.128.20">
    <property type="match status" value="1"/>
</dbReference>
<dbReference type="SUPFAM" id="SSF50814">
    <property type="entry name" value="Lipocalins"/>
    <property type="match status" value="1"/>
</dbReference>
<dbReference type="AlphaFoldDB" id="A0A8C8TZU0"/>
<dbReference type="Pfam" id="PF00061">
    <property type="entry name" value="Lipocalin"/>
    <property type="match status" value="1"/>
</dbReference>
<comment type="similarity">
    <text evidence="2">Belongs to the calycin superfamily. Lipocalin family.</text>
</comment>
<keyword evidence="4" id="KW-0732">Signal</keyword>
<dbReference type="InterPro" id="IPR012674">
    <property type="entry name" value="Calycin"/>
</dbReference>
<sequence>IPGRHSRGMKLLLLLSVGLGLAWTLQDFSPEQVIGSWETLKLASNDRSVVEEEGAYECFMTGIALLDNGNLNVSYFHRKDGKYVKEFYVAEKTDTPGRYTFEYHGKNYLTFVAVTEEFAIIDLENQRDGEPLIVVELHGRTQEEGKLGMAHYRRQTARRGILPSNIVDVFLKRPCATQE</sequence>